<keyword evidence="2" id="KW-1185">Reference proteome</keyword>
<protein>
    <submittedName>
        <fullName evidence="1">Uncharacterized protein</fullName>
    </submittedName>
</protein>
<sequence>MAANAMLSNSPFATYGQEQQSETTEENGSPQRRADWQTISSRPGNINRPPPAYFPSRNTQTDPGVDSPPPYEPRRDRPTYTDNVRLQDLRPLRGLDAIPVATTLTDNDTEAGLSDHPKVRKRISRRAWGWIVIFTILGVGLIVVLIMLLGKAII</sequence>
<name>A0ACC3T4C6_LIPKO</name>
<dbReference type="EMBL" id="MU971352">
    <property type="protein sequence ID" value="KAK9238786.1"/>
    <property type="molecule type" value="Genomic_DNA"/>
</dbReference>
<gene>
    <name evidence="1" type="ORF">V1525DRAFT_455503</name>
</gene>
<proteinExistence type="predicted"/>
<organism evidence="1 2">
    <name type="scientific">Lipomyces kononenkoae</name>
    <name type="common">Yeast</name>
    <dbReference type="NCBI Taxonomy" id="34357"/>
    <lineage>
        <taxon>Eukaryota</taxon>
        <taxon>Fungi</taxon>
        <taxon>Dikarya</taxon>
        <taxon>Ascomycota</taxon>
        <taxon>Saccharomycotina</taxon>
        <taxon>Lipomycetes</taxon>
        <taxon>Lipomycetales</taxon>
        <taxon>Lipomycetaceae</taxon>
        <taxon>Lipomyces</taxon>
    </lineage>
</organism>
<evidence type="ECO:0000313" key="1">
    <source>
        <dbReference type="EMBL" id="KAK9238786.1"/>
    </source>
</evidence>
<reference evidence="2" key="1">
    <citation type="journal article" date="2024" name="Front. Bioeng. Biotechnol.">
        <title>Genome-scale model development and genomic sequencing of the oleaginous clade Lipomyces.</title>
        <authorList>
            <person name="Czajka J.J."/>
            <person name="Han Y."/>
            <person name="Kim J."/>
            <person name="Mondo S.J."/>
            <person name="Hofstad B.A."/>
            <person name="Robles A."/>
            <person name="Haridas S."/>
            <person name="Riley R."/>
            <person name="LaButti K."/>
            <person name="Pangilinan J."/>
            <person name="Andreopoulos W."/>
            <person name="Lipzen A."/>
            <person name="Yan J."/>
            <person name="Wang M."/>
            <person name="Ng V."/>
            <person name="Grigoriev I.V."/>
            <person name="Spatafora J.W."/>
            <person name="Magnuson J.K."/>
            <person name="Baker S.E."/>
            <person name="Pomraning K.R."/>
        </authorList>
    </citation>
    <scope>NUCLEOTIDE SEQUENCE [LARGE SCALE GENOMIC DNA]</scope>
    <source>
        <strain evidence="2">CBS 7786</strain>
    </source>
</reference>
<dbReference type="Proteomes" id="UP001433508">
    <property type="component" value="Unassembled WGS sequence"/>
</dbReference>
<accession>A0ACC3T4C6</accession>
<evidence type="ECO:0000313" key="2">
    <source>
        <dbReference type="Proteomes" id="UP001433508"/>
    </source>
</evidence>
<comment type="caution">
    <text evidence="1">The sequence shown here is derived from an EMBL/GenBank/DDBJ whole genome shotgun (WGS) entry which is preliminary data.</text>
</comment>